<comment type="caution">
    <text evidence="1">The sequence shown here is derived from an EMBL/GenBank/DDBJ whole genome shotgun (WGS) entry which is preliminary data.</text>
</comment>
<gene>
    <name evidence="1" type="ORF">E0L32_012176</name>
</gene>
<dbReference type="GeneID" id="41979623"/>
<proteinExistence type="predicted"/>
<name>A0A507BBS1_9PEZI</name>
<dbReference type="SUPFAM" id="SSF53067">
    <property type="entry name" value="Actin-like ATPase domain"/>
    <property type="match status" value="1"/>
</dbReference>
<dbReference type="EMBL" id="SKBQ01000142">
    <property type="protein sequence ID" value="TPX17347.1"/>
    <property type="molecule type" value="Genomic_DNA"/>
</dbReference>
<keyword evidence="2" id="KW-1185">Reference proteome</keyword>
<dbReference type="OrthoDB" id="5086192at2759"/>
<evidence type="ECO:0000313" key="1">
    <source>
        <dbReference type="EMBL" id="TPX17347.1"/>
    </source>
</evidence>
<dbReference type="InterPro" id="IPR043129">
    <property type="entry name" value="ATPase_NBD"/>
</dbReference>
<sequence>MDAQCGCSLNHVYLAIDGGATYTAFATTTRRICNLHNKHEIKAQDDGFKVPSVLYRNPSTGDIQYLKPETGDPNALVDELRYFKFSLMQSEDWRRGLGDAAVRDLIETTIDNFQTRMSTSDITAVALRATYPHGWDSPPGEPRRRLEKAVEISGLAKLAHTVRYCTEHEAAVQAVLHDHRAELQAQLQDAAVYELKASDWVGQYLVKTCVMTGSMAMDLAFRRLTDRKMRDVYATLPLAIDDPVARKYQRAILTEWEEIKFSFDSSRLSGGSHSFRVFHPSDLPQAGAGPTSFEERSIGVHRDEFISIFAAAAKAVAEVIVDLHRHPGSKHPKFVFLTGGLAANIDICERVKDLVKMRLGADGPIICCDPDKSWTTVARGAAMDGLVIPEDRQHKGE</sequence>
<dbReference type="CDD" id="cd10170">
    <property type="entry name" value="ASKHA_NBD_HSP70"/>
    <property type="match status" value="1"/>
</dbReference>
<evidence type="ECO:0000313" key="2">
    <source>
        <dbReference type="Proteomes" id="UP000319257"/>
    </source>
</evidence>
<dbReference type="AlphaFoldDB" id="A0A507BBS1"/>
<dbReference type="RefSeq" id="XP_030999058.1">
    <property type="nucleotide sequence ID" value="XM_031134988.1"/>
</dbReference>
<accession>A0A507BBS1</accession>
<dbReference type="Proteomes" id="UP000319257">
    <property type="component" value="Unassembled WGS sequence"/>
</dbReference>
<dbReference type="InParanoid" id="A0A507BBS1"/>
<organism evidence="1 2">
    <name type="scientific">Thyridium curvatum</name>
    <dbReference type="NCBI Taxonomy" id="1093900"/>
    <lineage>
        <taxon>Eukaryota</taxon>
        <taxon>Fungi</taxon>
        <taxon>Dikarya</taxon>
        <taxon>Ascomycota</taxon>
        <taxon>Pezizomycotina</taxon>
        <taxon>Sordariomycetes</taxon>
        <taxon>Sordariomycetidae</taxon>
        <taxon>Thyridiales</taxon>
        <taxon>Thyridiaceae</taxon>
        <taxon>Thyridium</taxon>
    </lineage>
</organism>
<reference evidence="1 2" key="1">
    <citation type="submission" date="2019-06" db="EMBL/GenBank/DDBJ databases">
        <title>Draft genome sequence of the filamentous fungus Phialemoniopsis curvata isolated from diesel fuel.</title>
        <authorList>
            <person name="Varaljay V.A."/>
            <person name="Lyon W.J."/>
            <person name="Crouch A.L."/>
            <person name="Drake C.E."/>
            <person name="Hollomon J.M."/>
            <person name="Nadeau L.J."/>
            <person name="Nunn H.S."/>
            <person name="Stevenson B.S."/>
            <person name="Bojanowski C.L."/>
            <person name="Crookes-Goodson W.J."/>
        </authorList>
    </citation>
    <scope>NUCLEOTIDE SEQUENCE [LARGE SCALE GENOMIC DNA]</scope>
    <source>
        <strain evidence="1 2">D216</strain>
    </source>
</reference>
<protein>
    <submittedName>
        <fullName evidence="1">Uncharacterized protein</fullName>
    </submittedName>
</protein>